<keyword evidence="2" id="KW-1185">Reference proteome</keyword>
<dbReference type="Proteomes" id="UP000887540">
    <property type="component" value="Unplaced"/>
</dbReference>
<dbReference type="AlphaFoldDB" id="A0A914ED67"/>
<accession>A0A914ED67</accession>
<evidence type="ECO:0000313" key="3">
    <source>
        <dbReference type="WBParaSite" id="ACRNAN_scaffold7395.g21553.t1"/>
    </source>
</evidence>
<evidence type="ECO:0000313" key="2">
    <source>
        <dbReference type="Proteomes" id="UP000887540"/>
    </source>
</evidence>
<feature type="transmembrane region" description="Helical" evidence="1">
    <location>
        <begin position="70"/>
        <end position="93"/>
    </location>
</feature>
<sequence length="132" mass="14785">MPAHRPISRVRRIPPERLANPNDPYYKCCGCTNLLRAASILNTIGFILDIIVAIMGLIFALAYTDKDAPTIVVALAYPLVTSLGFLGLIIASLKKKYALNHFPFLSLRYDGRNSDNNVELKKDEQGWRKNPI</sequence>
<feature type="transmembrane region" description="Helical" evidence="1">
    <location>
        <begin position="44"/>
        <end position="64"/>
    </location>
</feature>
<evidence type="ECO:0000256" key="1">
    <source>
        <dbReference type="SAM" id="Phobius"/>
    </source>
</evidence>
<organism evidence="2 3">
    <name type="scientific">Acrobeloides nanus</name>
    <dbReference type="NCBI Taxonomy" id="290746"/>
    <lineage>
        <taxon>Eukaryota</taxon>
        <taxon>Metazoa</taxon>
        <taxon>Ecdysozoa</taxon>
        <taxon>Nematoda</taxon>
        <taxon>Chromadorea</taxon>
        <taxon>Rhabditida</taxon>
        <taxon>Tylenchina</taxon>
        <taxon>Cephalobomorpha</taxon>
        <taxon>Cephaloboidea</taxon>
        <taxon>Cephalobidae</taxon>
        <taxon>Acrobeloides</taxon>
    </lineage>
</organism>
<proteinExistence type="predicted"/>
<keyword evidence="1" id="KW-1133">Transmembrane helix</keyword>
<keyword evidence="1" id="KW-0812">Transmembrane</keyword>
<protein>
    <submittedName>
        <fullName evidence="3">Transmembrane protein 230</fullName>
    </submittedName>
</protein>
<name>A0A914ED67_9BILA</name>
<keyword evidence="1" id="KW-0472">Membrane</keyword>
<reference evidence="3" key="1">
    <citation type="submission" date="2022-11" db="UniProtKB">
        <authorList>
            <consortium name="WormBaseParasite"/>
        </authorList>
    </citation>
    <scope>IDENTIFICATION</scope>
</reference>
<dbReference type="WBParaSite" id="ACRNAN_scaffold7395.g21553.t1">
    <property type="protein sequence ID" value="ACRNAN_scaffold7395.g21553.t1"/>
    <property type="gene ID" value="ACRNAN_scaffold7395.g21553"/>
</dbReference>